<keyword evidence="1" id="KW-0677">Repeat</keyword>
<dbReference type="PROSITE" id="PS50297">
    <property type="entry name" value="ANK_REP_REGION"/>
    <property type="match status" value="2"/>
</dbReference>
<reference evidence="6 7" key="2">
    <citation type="submission" date="2024-05" db="EMBL/GenBank/DDBJ databases">
        <authorList>
            <person name="Chen Y."/>
            <person name="Shah S."/>
            <person name="Dougan E. K."/>
            <person name="Thang M."/>
            <person name="Chan C."/>
        </authorList>
    </citation>
    <scope>NUCLEOTIDE SEQUENCE [LARGE SCALE GENOMIC DNA]</scope>
</reference>
<keyword evidence="2 3" id="KW-0040">ANK repeat</keyword>
<evidence type="ECO:0000313" key="6">
    <source>
        <dbReference type="EMBL" id="CAL4760453.1"/>
    </source>
</evidence>
<dbReference type="PANTHER" id="PTHR24201">
    <property type="entry name" value="ANK_REP_REGION DOMAIN-CONTAINING PROTEIN"/>
    <property type="match status" value="1"/>
</dbReference>
<feature type="region of interest" description="Disordered" evidence="4">
    <location>
        <begin position="1710"/>
        <end position="1750"/>
    </location>
</feature>
<accession>A0A9P1BGU1</accession>
<dbReference type="SMART" id="SM00248">
    <property type="entry name" value="ANK"/>
    <property type="match status" value="8"/>
</dbReference>
<evidence type="ECO:0000256" key="3">
    <source>
        <dbReference type="PROSITE-ProRule" id="PRU00023"/>
    </source>
</evidence>
<dbReference type="Gene3D" id="3.90.320.10">
    <property type="match status" value="1"/>
</dbReference>
<dbReference type="Gene3D" id="1.25.40.20">
    <property type="entry name" value="Ankyrin repeat-containing domain"/>
    <property type="match status" value="2"/>
</dbReference>
<evidence type="ECO:0000256" key="1">
    <source>
        <dbReference type="ARBA" id="ARBA00022737"/>
    </source>
</evidence>
<dbReference type="PROSITE" id="PS50088">
    <property type="entry name" value="ANK_REPEAT"/>
    <property type="match status" value="2"/>
</dbReference>
<dbReference type="OrthoDB" id="2155436at2759"/>
<dbReference type="Proteomes" id="UP001152797">
    <property type="component" value="Unassembled WGS sequence"/>
</dbReference>
<dbReference type="SUPFAM" id="SSF48403">
    <property type="entry name" value="Ankyrin repeat"/>
    <property type="match status" value="2"/>
</dbReference>
<evidence type="ECO:0000313" key="7">
    <source>
        <dbReference type="Proteomes" id="UP001152797"/>
    </source>
</evidence>
<proteinExistence type="predicted"/>
<gene>
    <name evidence="5" type="ORF">C1SCF055_LOCUS1664</name>
</gene>
<protein>
    <submittedName>
        <fullName evidence="6">Ankyrin repeat and death domain-containing protein 1A</fullName>
    </submittedName>
</protein>
<name>A0A9P1BGU1_9DINO</name>
<sequence>MPDDSVSGVSQWSHKRPAEWWPEDEGYRGWCSVCISRLHRCRRSREYGEYREYREHRVRAVVKVSSEGEAQEAMVKKARWHGHIDHHFVEDGILKIRFKVASSASSFVKAEPSGFVLRVVARAMPLACFFNRGFVLRVVARAMPLACFFNRWGSCARLQQSSTFPGPLASFVLRGDVEDVPVRWCFSVASVGALCDWQAAGGCVALRKERFVWIVAGDRLVRQIAFRNLSTLKLPSAGDDVTWTRMPILPEAVAEDISVLAELRQQAYSVMAMSEKEKAYVSYKESSLSRRQKRRRFEVLYWCNVHINAVLRNERRRRCHEKNMDRIFEEYSAEVAKELERDTVAHRNAEKLPFTRFKDTCLVDAFRSVGIKVPYAASGPFWAISDGKEMLAPFGYTIRELPSFNSSRLPPGKYVLYARNHFNGFRVFDDGSCRLQLNHKTHVGAEPRCNIEDQFELAFEVISMKPGDVAGSQIDACGGARPISLAEELCSSSNFPLQKELGAARDPRTILQHQYLFRNGEQVDRFRAWSQLADFQAALFPVLKTFQRFPMTFWILPIPFDTQGKASDWQIRLECCSLFLTLIKDNKLVQLEALLLTFYWPEIQRNTGLLDIVNTSSIALSRRDRVKRLVSAWLLLHVLSMPIPDDKGYLIPKPMPRCLFYRYVRVYRVLQTFLSQDRPKKRYVARLADVCGGSDAPQSAVVSCVLACTGEEVCQLDVTESCTILDLKQRIAAVLRHLPFAVTLLLDGRALPLGAVWAVIGFPPPPLLHVVLIPRTNDYKLDLSNAIQQQEHDAIIKILSAGQDPDCSGVVHHTRRKERVLLTAASAGFFYSVHLLLSALADPSTVGHDSRSALHIAVLKDSPMTLRLLLNSKADVHVQDFGGETPLHYAAVCEKPQLAQQLLQAGADPLDWRGQAPLVCSKEADTRACLMDGCWDRLSFTAVFLLNKDIFATYEMCDQLAQLCRNLQHCVRQDALGGSSNQNALFQIQANKEAARARKMRRIVTWTAGGMELAVRGDAADALVPLNYKHFVACQDIETLAWLNPHSRDRHVRFEQKDHVYFVHGLRTHGSVTGMIHAFARAFDADAVIRKMIHSDRWPRPNYLRPVLSEASLQRVRQVDPELVLALLDVPRNDPWICCRIQTLREHHPDLCDSLALSPEEIKKMWGTNALEAAACGTYMHHLFEAYLNGYAVPQFSPEIAMLQTFLQGMPGWRAYRTEWVIFGEDENLAGSIDFCAKDEKGTLALIDWKRSGALETKYSSPCSMLPPLAHLPDCAGTHYRLQLNAYRYIIEKYYGHTVAKMLVVGTHPDRQLEPFVDDVPRLEQETEAVMHIWRMKAKDARGAGLEHAQLTVCSAVNAEPLLECALSIFAARNDSLLHTVRIAVSNACGVPRFGVQVLREAGLLDDWESWEECGCPDSVFVVKKPFSLAWTEDLFMAIENKQTSEIYEVLQRGQDPNCVLQESALTHAVVQGNVCAVQILLRAGAVPDFIPVGQHHAAIHMAAIADSPACLEMLLRSQAEPNLPDLRGMLPIHHAMCVETAGQVEAVDILLEWGADVLQRDYDGESAFSLASPGSCVAACMDQCWKQLTMLDIVHRQSEDLVGYLMGSGCLRELRQTCWVLRKCFEFRGLSAEYVIGGCSNMSQEILATVDASTEQQPRVVLHPSNGLMKQNLRTGLPRFEQDRCGGASQEEDFNARIEQEVQHLDEVNGVDRSSPRVAGEARRAEPAAEQQVKEEADAEDPRCDDEDDPLLASVKRRRLMKGASTTRHEFDQMFRNYDEWNQALASEIPDVAKGNDTILSRVKTLRQQVRTRFPTWSDYLICLGAAALAANVARLTDRLFVGDNAFFLWLVEGDRHIRVHDGFCYIYNDDGAFLPYSGTPPQAVLLRLSLFFGHLEGIFRRMSPTARRNDVDILSSIAADRAKFSEEDSFLQACNEAAIWQQTLAPAHQADDDDDDGVDLAAEVQMQDNQNKKARDEWTIALGKRVWKICQSIRSDLMHEKLVSLLVEWCETPRSQKPCVAYEDTFVQYDVSRETILKHLPKSSDHDCYIYIPHPLLDPTLEQHKQRLHKFYQQTFWANNDVFACNMAAMALAKRGFNVDRCFIGESPGGVGQSLFSMHIDAMLGSNHGYFDPNVWYNEDELRKQVESFARCIVVSSYRAGGAGIA</sequence>
<evidence type="ECO:0000313" key="5">
    <source>
        <dbReference type="EMBL" id="CAI3973141.1"/>
    </source>
</evidence>
<dbReference type="EMBL" id="CAMXCT030000056">
    <property type="protein sequence ID" value="CAL4760453.1"/>
    <property type="molecule type" value="Genomic_DNA"/>
</dbReference>
<dbReference type="InterPro" id="IPR011604">
    <property type="entry name" value="PDDEXK-like_dom_sf"/>
</dbReference>
<dbReference type="InterPro" id="IPR050776">
    <property type="entry name" value="Ank_Repeat/CDKN_Inhibitor"/>
</dbReference>
<feature type="repeat" description="ANK" evidence="3">
    <location>
        <begin position="882"/>
        <end position="908"/>
    </location>
</feature>
<comment type="caution">
    <text evidence="5">The sequence shown here is derived from an EMBL/GenBank/DDBJ whole genome shotgun (WGS) entry which is preliminary data.</text>
</comment>
<dbReference type="InterPro" id="IPR036770">
    <property type="entry name" value="Ankyrin_rpt-contain_sf"/>
</dbReference>
<dbReference type="PANTHER" id="PTHR24201:SF15">
    <property type="entry name" value="ANKYRIN REPEAT DOMAIN-CONTAINING PROTEIN 66"/>
    <property type="match status" value="1"/>
</dbReference>
<dbReference type="Pfam" id="PF12796">
    <property type="entry name" value="Ank_2"/>
    <property type="match status" value="2"/>
</dbReference>
<evidence type="ECO:0000256" key="2">
    <source>
        <dbReference type="ARBA" id="ARBA00023043"/>
    </source>
</evidence>
<organism evidence="5">
    <name type="scientific">Cladocopium goreaui</name>
    <dbReference type="NCBI Taxonomy" id="2562237"/>
    <lineage>
        <taxon>Eukaryota</taxon>
        <taxon>Sar</taxon>
        <taxon>Alveolata</taxon>
        <taxon>Dinophyceae</taxon>
        <taxon>Suessiales</taxon>
        <taxon>Symbiodiniaceae</taxon>
        <taxon>Cladocopium</taxon>
    </lineage>
</organism>
<feature type="repeat" description="ANK" evidence="3">
    <location>
        <begin position="849"/>
        <end position="881"/>
    </location>
</feature>
<reference evidence="5" key="1">
    <citation type="submission" date="2022-10" db="EMBL/GenBank/DDBJ databases">
        <authorList>
            <person name="Chen Y."/>
            <person name="Dougan E. K."/>
            <person name="Chan C."/>
            <person name="Rhodes N."/>
            <person name="Thang M."/>
        </authorList>
    </citation>
    <scope>NUCLEOTIDE SEQUENCE</scope>
</reference>
<dbReference type="EMBL" id="CAMXCT020000056">
    <property type="protein sequence ID" value="CAL1126516.1"/>
    <property type="molecule type" value="Genomic_DNA"/>
</dbReference>
<keyword evidence="7" id="KW-1185">Reference proteome</keyword>
<feature type="compositionally biased region" description="Basic and acidic residues" evidence="4">
    <location>
        <begin position="1721"/>
        <end position="1743"/>
    </location>
</feature>
<dbReference type="EMBL" id="CAMXCT010000056">
    <property type="protein sequence ID" value="CAI3973141.1"/>
    <property type="molecule type" value="Genomic_DNA"/>
</dbReference>
<evidence type="ECO:0000256" key="4">
    <source>
        <dbReference type="SAM" id="MobiDB-lite"/>
    </source>
</evidence>
<dbReference type="InterPro" id="IPR002110">
    <property type="entry name" value="Ankyrin_rpt"/>
</dbReference>